<dbReference type="RefSeq" id="WP_087344964.1">
    <property type="nucleotide sequence ID" value="NZ_NFJX01000010.1"/>
</dbReference>
<feature type="domain" description="Lipocalin-like" evidence="1">
    <location>
        <begin position="26"/>
        <end position="115"/>
    </location>
</feature>
<evidence type="ECO:0000259" key="1">
    <source>
        <dbReference type="Pfam" id="PF12702"/>
    </source>
</evidence>
<accession>A0A1Y4IDG7</accession>
<dbReference type="InterPro" id="IPR024311">
    <property type="entry name" value="Lipocalin-like"/>
</dbReference>
<proteinExistence type="predicted"/>
<dbReference type="Proteomes" id="UP000195950">
    <property type="component" value="Unassembled WGS sequence"/>
</dbReference>
<evidence type="ECO:0000313" key="3">
    <source>
        <dbReference type="Proteomes" id="UP000195950"/>
    </source>
</evidence>
<dbReference type="EMBL" id="NFJX01000010">
    <property type="protein sequence ID" value="OUP18273.1"/>
    <property type="molecule type" value="Genomic_DNA"/>
</dbReference>
<sequence>MNIESLLKNVCVFTTAMIFTACSGASIEGTWIEPIPGMEHLSQGIKIESKRKATSINMATLQYETWENKGDKLILTGKSIGNRQTLSFTDTLTIEKLTQDSLILNKGNYTLRYARTNEDQITETIPASIIVPAQKVSSVKGTLVIGHEVRSFVKEGDSLDYWIDDETGNLMRKYDELTKGTKNGTPVYAELEIIDMGKTDEGFAAEYTGVYKVVKVVNIEKKK</sequence>
<organism evidence="2 3">
    <name type="scientific">Parabacteroides distasonis</name>
    <dbReference type="NCBI Taxonomy" id="823"/>
    <lineage>
        <taxon>Bacteria</taxon>
        <taxon>Pseudomonadati</taxon>
        <taxon>Bacteroidota</taxon>
        <taxon>Bacteroidia</taxon>
        <taxon>Bacteroidales</taxon>
        <taxon>Tannerellaceae</taxon>
        <taxon>Parabacteroides</taxon>
    </lineage>
</organism>
<evidence type="ECO:0000313" key="2">
    <source>
        <dbReference type="EMBL" id="OUP18273.1"/>
    </source>
</evidence>
<gene>
    <name evidence="2" type="ORF">B5F32_12405</name>
</gene>
<name>A0A1Y4IDG7_PARDI</name>
<dbReference type="Gene3D" id="2.40.128.280">
    <property type="match status" value="1"/>
</dbReference>
<comment type="caution">
    <text evidence="2">The sequence shown here is derived from an EMBL/GenBank/DDBJ whole genome shotgun (WGS) entry which is preliminary data.</text>
</comment>
<protein>
    <recommendedName>
        <fullName evidence="1">Lipocalin-like domain-containing protein</fullName>
    </recommendedName>
</protein>
<dbReference type="AlphaFoldDB" id="A0A1Y4IDG7"/>
<dbReference type="Pfam" id="PF12702">
    <property type="entry name" value="Lipocalin_3"/>
    <property type="match status" value="1"/>
</dbReference>
<reference evidence="3" key="1">
    <citation type="submission" date="2017-04" db="EMBL/GenBank/DDBJ databases">
        <title>Function of individual gut microbiota members based on whole genome sequencing of pure cultures obtained from chicken caecum.</title>
        <authorList>
            <person name="Medvecky M."/>
            <person name="Cejkova D."/>
            <person name="Polansky O."/>
            <person name="Karasova D."/>
            <person name="Kubasova T."/>
            <person name="Cizek A."/>
            <person name="Rychlik I."/>
        </authorList>
    </citation>
    <scope>NUCLEOTIDE SEQUENCE [LARGE SCALE GENOMIC DNA]</scope>
    <source>
        <strain evidence="3">An199</strain>
    </source>
</reference>